<dbReference type="Proteomes" id="UP000789759">
    <property type="component" value="Unassembled WGS sequence"/>
</dbReference>
<evidence type="ECO:0000313" key="1">
    <source>
        <dbReference type="EMBL" id="CAG8695358.1"/>
    </source>
</evidence>
<protein>
    <submittedName>
        <fullName evidence="1">20044_t:CDS:1</fullName>
    </submittedName>
</protein>
<evidence type="ECO:0000313" key="2">
    <source>
        <dbReference type="Proteomes" id="UP000789759"/>
    </source>
</evidence>
<sequence>KDIAMVSIYVIWIKFSNYLNGIHVENNKIKTGMIISIMLSQRGDIGRIAFLFLNLNEVTIDGILVQDLEVLGLLVRQLYH</sequence>
<accession>A0A9N9HLG4</accession>
<gene>
    <name evidence="1" type="ORF">CPELLU_LOCUS11531</name>
</gene>
<name>A0A9N9HLG4_9GLOM</name>
<dbReference type="EMBL" id="CAJVQA010010295">
    <property type="protein sequence ID" value="CAG8695358.1"/>
    <property type="molecule type" value="Genomic_DNA"/>
</dbReference>
<reference evidence="1" key="1">
    <citation type="submission" date="2021-06" db="EMBL/GenBank/DDBJ databases">
        <authorList>
            <person name="Kallberg Y."/>
            <person name="Tangrot J."/>
            <person name="Rosling A."/>
        </authorList>
    </citation>
    <scope>NUCLEOTIDE SEQUENCE</scope>
    <source>
        <strain evidence="1">FL966</strain>
    </source>
</reference>
<dbReference type="AlphaFoldDB" id="A0A9N9HLG4"/>
<organism evidence="1 2">
    <name type="scientific">Cetraspora pellucida</name>
    <dbReference type="NCBI Taxonomy" id="1433469"/>
    <lineage>
        <taxon>Eukaryota</taxon>
        <taxon>Fungi</taxon>
        <taxon>Fungi incertae sedis</taxon>
        <taxon>Mucoromycota</taxon>
        <taxon>Glomeromycotina</taxon>
        <taxon>Glomeromycetes</taxon>
        <taxon>Diversisporales</taxon>
        <taxon>Gigasporaceae</taxon>
        <taxon>Cetraspora</taxon>
    </lineage>
</organism>
<comment type="caution">
    <text evidence="1">The sequence shown here is derived from an EMBL/GenBank/DDBJ whole genome shotgun (WGS) entry which is preliminary data.</text>
</comment>
<proteinExistence type="predicted"/>
<feature type="non-terminal residue" evidence="1">
    <location>
        <position position="1"/>
    </location>
</feature>
<keyword evidence="2" id="KW-1185">Reference proteome</keyword>